<dbReference type="GO" id="GO:0003677">
    <property type="term" value="F:DNA binding"/>
    <property type="evidence" value="ECO:0007669"/>
    <property type="project" value="InterPro"/>
</dbReference>
<dbReference type="Gene3D" id="1.10.1660.10">
    <property type="match status" value="1"/>
</dbReference>
<organism evidence="2">
    <name type="scientific">freshwater metagenome</name>
    <dbReference type="NCBI Taxonomy" id="449393"/>
    <lineage>
        <taxon>unclassified sequences</taxon>
        <taxon>metagenomes</taxon>
        <taxon>ecological metagenomes</taxon>
    </lineage>
</organism>
<dbReference type="PROSITE" id="PS50937">
    <property type="entry name" value="HTH_MERR_2"/>
    <property type="match status" value="1"/>
</dbReference>
<dbReference type="Pfam" id="PF13411">
    <property type="entry name" value="MerR_1"/>
    <property type="match status" value="1"/>
</dbReference>
<gene>
    <name evidence="2" type="ORF">UFOPK3674_00573</name>
</gene>
<name>A0A6J7HN01_9ZZZZ</name>
<protein>
    <submittedName>
        <fullName evidence="2">Unannotated protein</fullName>
    </submittedName>
</protein>
<dbReference type="InterPro" id="IPR009061">
    <property type="entry name" value="DNA-bd_dom_put_sf"/>
</dbReference>
<dbReference type="SUPFAM" id="SSF55781">
    <property type="entry name" value="GAF domain-like"/>
    <property type="match status" value="1"/>
</dbReference>
<dbReference type="EMBL" id="CAFBMX010000002">
    <property type="protein sequence ID" value="CAB4921334.1"/>
    <property type="molecule type" value="Genomic_DNA"/>
</dbReference>
<proteinExistence type="predicted"/>
<dbReference type="SUPFAM" id="SSF46955">
    <property type="entry name" value="Putative DNA-binding domain"/>
    <property type="match status" value="1"/>
</dbReference>
<dbReference type="InterPro" id="IPR000551">
    <property type="entry name" value="MerR-type_HTH_dom"/>
</dbReference>
<dbReference type="GO" id="GO:0006355">
    <property type="term" value="P:regulation of DNA-templated transcription"/>
    <property type="evidence" value="ECO:0007669"/>
    <property type="project" value="InterPro"/>
</dbReference>
<accession>A0A6J7HN01</accession>
<evidence type="ECO:0000313" key="2">
    <source>
        <dbReference type="EMBL" id="CAB4921334.1"/>
    </source>
</evidence>
<dbReference type="SMART" id="SM00422">
    <property type="entry name" value="HTH_MERR"/>
    <property type="match status" value="1"/>
</dbReference>
<feature type="domain" description="HTH merR-type" evidence="1">
    <location>
        <begin position="12"/>
        <end position="81"/>
    </location>
</feature>
<reference evidence="2" key="1">
    <citation type="submission" date="2020-05" db="EMBL/GenBank/DDBJ databases">
        <authorList>
            <person name="Chiriac C."/>
            <person name="Salcher M."/>
            <person name="Ghai R."/>
            <person name="Kavagutti S V."/>
        </authorList>
    </citation>
    <scope>NUCLEOTIDE SEQUENCE</scope>
</reference>
<dbReference type="AlphaFoldDB" id="A0A6J7HN01"/>
<sequence>MTMTETLTTPVTLTPSEFASATGVGRERLRTWERRHGFPQPVRNPGAPRRYDVADVRRVLAVRRAIEQGVGLPEAIEFVTGSDGLGESEFEAHSAPDLVTVLDHAPFAALIVSGPQPLEVVWVNGRLRAVPDGPTVGDDLLRYAPAFAGGPGHCALEALFAGGDSVTWVSHPSWTENYPDATESLAWRLPQEPAGMPLAALVAVPAGAHGNGHSPNDDVGAERQVHRLRGSLDRVHAWTDAIDDATRALRESTGQRAVAEALRRLAMRIGARDAAFARLAGDALISRPSAAGCIEHASVSVSEFPEVEGALRDNAVDWLSEAAAHAFGVPDDSTVAVVPVTAAGEHLGLLLLAFRREVPLGDAERDLLLGFATTIGFALLGEPDRA</sequence>
<evidence type="ECO:0000259" key="1">
    <source>
        <dbReference type="PROSITE" id="PS50937"/>
    </source>
</evidence>